<dbReference type="EMBL" id="KV921911">
    <property type="protein sequence ID" value="ORE07028.1"/>
    <property type="molecule type" value="Genomic_DNA"/>
</dbReference>
<dbReference type="Pfam" id="PF07479">
    <property type="entry name" value="NAD_Gly3P_dh_C"/>
    <property type="match status" value="1"/>
</dbReference>
<evidence type="ECO:0000256" key="2">
    <source>
        <dbReference type="ARBA" id="ARBA00023002"/>
    </source>
</evidence>
<dbReference type="PRINTS" id="PR00077">
    <property type="entry name" value="GPDHDRGNASE"/>
</dbReference>
<dbReference type="SUPFAM" id="SSF48179">
    <property type="entry name" value="6-phosphogluconate dehydrogenase C-terminal domain-like"/>
    <property type="match status" value="1"/>
</dbReference>
<evidence type="ECO:0000256" key="4">
    <source>
        <dbReference type="ARBA" id="ARBA00048683"/>
    </source>
</evidence>
<dbReference type="InterPro" id="IPR011128">
    <property type="entry name" value="G3P_DH_NAD-dep_N"/>
</dbReference>
<feature type="binding site" evidence="7">
    <location>
        <position position="101"/>
    </location>
    <ligand>
        <name>NAD(+)</name>
        <dbReference type="ChEBI" id="CHEBI:57540"/>
    </ligand>
</feature>
<evidence type="ECO:0000256" key="8">
    <source>
        <dbReference type="RuleBase" id="RU000437"/>
    </source>
</evidence>
<dbReference type="Gene3D" id="1.10.1040.10">
    <property type="entry name" value="N-(1-d-carboxylethyl)-l-norvaline Dehydrogenase, domain 2"/>
    <property type="match status" value="1"/>
</dbReference>
<feature type="binding site" evidence="7">
    <location>
        <position position="299"/>
    </location>
    <ligand>
        <name>NAD(+)</name>
        <dbReference type="ChEBI" id="CHEBI:57540"/>
    </ligand>
</feature>
<dbReference type="InterPro" id="IPR006109">
    <property type="entry name" value="G3P_DH_NAD-dep_C"/>
</dbReference>
<feature type="domain" description="Glycerol-3-phosphate dehydrogenase NAD-dependent N-terminal" evidence="10">
    <location>
        <begin position="9"/>
        <end position="176"/>
    </location>
</feature>
<dbReference type="GO" id="GO:0042803">
    <property type="term" value="F:protein homodimerization activity"/>
    <property type="evidence" value="ECO:0007669"/>
    <property type="project" value="InterPro"/>
</dbReference>
<dbReference type="PANTHER" id="PTHR11728:SF8">
    <property type="entry name" value="GLYCEROL-3-PHOSPHATE DEHYDROGENASE [NAD(+)]-RELATED"/>
    <property type="match status" value="1"/>
</dbReference>
<evidence type="ECO:0000256" key="6">
    <source>
        <dbReference type="PIRSR" id="PIRSR000114-2"/>
    </source>
</evidence>
<name>A0A1X0R520_RHIZD</name>
<dbReference type="GO" id="GO:0051287">
    <property type="term" value="F:NAD binding"/>
    <property type="evidence" value="ECO:0007669"/>
    <property type="project" value="UniProtKB-UniRule"/>
</dbReference>
<dbReference type="Proteomes" id="UP000242414">
    <property type="component" value="Unassembled WGS sequence"/>
</dbReference>
<dbReference type="FunFam" id="1.10.1040.10:FF:000004">
    <property type="entry name" value="Glycerol-3-phosphate dehydrogenase [NAD(+)]"/>
    <property type="match status" value="1"/>
</dbReference>
<dbReference type="Pfam" id="PF01210">
    <property type="entry name" value="NAD_Gly3P_dh_N"/>
    <property type="match status" value="1"/>
</dbReference>
<feature type="binding site" evidence="7">
    <location>
        <begin position="13"/>
        <end position="18"/>
    </location>
    <ligand>
        <name>NAD(+)</name>
        <dbReference type="ChEBI" id="CHEBI:57540"/>
    </ligand>
</feature>
<dbReference type="NCBIfam" id="TIGR03376">
    <property type="entry name" value="glycerol3P_DH"/>
    <property type="match status" value="1"/>
</dbReference>
<dbReference type="InterPro" id="IPR006168">
    <property type="entry name" value="G3P_DH_NAD-dep"/>
</dbReference>
<feature type="binding site" evidence="7">
    <location>
        <position position="157"/>
    </location>
    <ligand>
        <name>NAD(+)</name>
        <dbReference type="ChEBI" id="CHEBI:57540"/>
    </ligand>
</feature>
<sequence length="355" mass="39343">MSANSKQRVAIIGSGNWGSSIARVCAQNTIKHSDTFEKEVRMWVYEEMIEGKKLTEIINEKHENVKYLPGINLGENVVAIPDVKDAAKDATILVFVLPHQFVYGVCGNLRDVISKNCKAISLIKGLDYKDNNLHIFSEEIERILGIPCAALSGANIATEVAEEQFGETTIACQDSKDGELFLKLFHTDYFDCTVIEDYRGLQICGALKNIIAIGAGICDGLNYGNNTKAAVIRRGLLEMRKFGKTFFGGVRTETFFQSCGVADLITTCSGGRNRKVAAAFINSGKSIEEVEKEMLNGQKLQGTTTSQEVYNFLSARDMTHEFPLMTAIYRVIYEKAPPEIIARDLRTRKAVVDKE</sequence>
<dbReference type="GO" id="GO:0005975">
    <property type="term" value="P:carbohydrate metabolic process"/>
    <property type="evidence" value="ECO:0007669"/>
    <property type="project" value="InterPro"/>
</dbReference>
<dbReference type="Gene3D" id="3.40.50.720">
    <property type="entry name" value="NAD(P)-binding Rossmann-like Domain"/>
    <property type="match status" value="1"/>
</dbReference>
<dbReference type="GO" id="GO:0005829">
    <property type="term" value="C:cytosol"/>
    <property type="evidence" value="ECO:0007669"/>
    <property type="project" value="TreeGrafter"/>
</dbReference>
<reference evidence="12" key="1">
    <citation type="journal article" date="2016" name="Proc. Natl. Acad. Sci. U.S.A.">
        <title>Lipid metabolic changes in an early divergent fungus govern the establishment of a mutualistic symbiosis with endobacteria.</title>
        <authorList>
            <person name="Lastovetsky O.A."/>
            <person name="Gaspar M.L."/>
            <person name="Mondo S.J."/>
            <person name="LaButti K.M."/>
            <person name="Sandor L."/>
            <person name="Grigoriev I.V."/>
            <person name="Henry S.A."/>
            <person name="Pawlowska T.E."/>
        </authorList>
    </citation>
    <scope>NUCLEOTIDE SEQUENCE [LARGE SCALE GENOMIC DNA]</scope>
    <source>
        <strain evidence="12">ATCC 52814</strain>
    </source>
</reference>
<dbReference type="SUPFAM" id="SSF51735">
    <property type="entry name" value="NAD(P)-binding Rossmann-fold domains"/>
    <property type="match status" value="1"/>
</dbReference>
<evidence type="ECO:0000256" key="9">
    <source>
        <dbReference type="RuleBase" id="RU361243"/>
    </source>
</evidence>
<evidence type="ECO:0000256" key="1">
    <source>
        <dbReference type="ARBA" id="ARBA00011009"/>
    </source>
</evidence>
<evidence type="ECO:0000259" key="11">
    <source>
        <dbReference type="Pfam" id="PF07479"/>
    </source>
</evidence>
<dbReference type="GO" id="GO:0141152">
    <property type="term" value="F:glycerol-3-phosphate dehydrogenase (NAD+) activity"/>
    <property type="evidence" value="ECO:0007669"/>
    <property type="project" value="UniProtKB-UniRule"/>
</dbReference>
<comment type="similarity">
    <text evidence="1 8">Belongs to the NAD-dependent glycerol-3-phosphate dehydrogenase family.</text>
</comment>
<evidence type="ECO:0000256" key="7">
    <source>
        <dbReference type="PIRSR" id="PIRSR000114-3"/>
    </source>
</evidence>
<keyword evidence="2 8" id="KW-0560">Oxidoreductase</keyword>
<feature type="binding site" evidence="7">
    <location>
        <position position="272"/>
    </location>
    <ligand>
        <name>NAD(+)</name>
        <dbReference type="ChEBI" id="CHEBI:57540"/>
    </ligand>
</feature>
<dbReference type="PROSITE" id="PS00957">
    <property type="entry name" value="NAD_G3PDH"/>
    <property type="match status" value="1"/>
</dbReference>
<dbReference type="InterPro" id="IPR036291">
    <property type="entry name" value="NAD(P)-bd_dom_sf"/>
</dbReference>
<accession>A0A1X0R520</accession>
<protein>
    <recommendedName>
        <fullName evidence="9">Glycerol-3-phosphate dehydrogenase [NAD(+)]</fullName>
        <ecNumber evidence="9">1.1.1.8</ecNumber>
    </recommendedName>
</protein>
<dbReference type="FunFam" id="3.40.50.720:FF:000365">
    <property type="entry name" value="Glycerol-3-phosphate dehydrogenase [NAD(+)]"/>
    <property type="match status" value="1"/>
</dbReference>
<keyword evidence="3 7" id="KW-0520">NAD</keyword>
<evidence type="ECO:0000256" key="3">
    <source>
        <dbReference type="ARBA" id="ARBA00023027"/>
    </source>
</evidence>
<dbReference type="OrthoDB" id="10263760at2759"/>
<evidence type="ECO:0000313" key="12">
    <source>
        <dbReference type="EMBL" id="ORE07028.1"/>
    </source>
</evidence>
<gene>
    <name evidence="12" type="ORF">BCV72DRAFT_273897</name>
</gene>
<dbReference type="VEuPathDB" id="FungiDB:BCV72DRAFT_273897"/>
<feature type="binding site" evidence="6">
    <location>
        <position position="124"/>
    </location>
    <ligand>
        <name>substrate</name>
    </ligand>
</feature>
<comment type="catalytic activity">
    <reaction evidence="4 9">
        <text>sn-glycerol 3-phosphate + NAD(+) = dihydroxyacetone phosphate + NADH + H(+)</text>
        <dbReference type="Rhea" id="RHEA:11092"/>
        <dbReference type="ChEBI" id="CHEBI:15378"/>
        <dbReference type="ChEBI" id="CHEBI:57540"/>
        <dbReference type="ChEBI" id="CHEBI:57597"/>
        <dbReference type="ChEBI" id="CHEBI:57642"/>
        <dbReference type="ChEBI" id="CHEBI:57945"/>
        <dbReference type="EC" id="1.1.1.8"/>
    </reaction>
</comment>
<dbReference type="InterPro" id="IPR013328">
    <property type="entry name" value="6PGD_dom2"/>
</dbReference>
<dbReference type="GO" id="GO:0046168">
    <property type="term" value="P:glycerol-3-phosphate catabolic process"/>
    <property type="evidence" value="ECO:0007669"/>
    <property type="project" value="UniProtKB-UniRule"/>
</dbReference>
<dbReference type="EC" id="1.1.1.8" evidence="9"/>
<organism evidence="12">
    <name type="scientific">Rhizopus microsporus var. microsporus</name>
    <dbReference type="NCBI Taxonomy" id="86635"/>
    <lineage>
        <taxon>Eukaryota</taxon>
        <taxon>Fungi</taxon>
        <taxon>Fungi incertae sedis</taxon>
        <taxon>Mucoromycota</taxon>
        <taxon>Mucoromycotina</taxon>
        <taxon>Mucoromycetes</taxon>
        <taxon>Mucorales</taxon>
        <taxon>Mucorineae</taxon>
        <taxon>Rhizopodaceae</taxon>
        <taxon>Rhizopus</taxon>
    </lineage>
</organism>
<evidence type="ECO:0000259" key="10">
    <source>
        <dbReference type="Pfam" id="PF01210"/>
    </source>
</evidence>
<dbReference type="PIRSF" id="PIRSF000114">
    <property type="entry name" value="Glycerol-3-P_dh"/>
    <property type="match status" value="1"/>
</dbReference>
<feature type="binding site" evidence="7">
    <location>
        <position position="301"/>
    </location>
    <ligand>
        <name>NAD(+)</name>
        <dbReference type="ChEBI" id="CHEBI:57540"/>
    </ligand>
</feature>
<evidence type="ECO:0000256" key="5">
    <source>
        <dbReference type="PIRSR" id="PIRSR000114-1"/>
    </source>
</evidence>
<proteinExistence type="inferred from homology"/>
<dbReference type="AlphaFoldDB" id="A0A1X0R520"/>
<feature type="binding site" evidence="6">
    <location>
        <begin position="272"/>
        <end position="273"/>
    </location>
    <ligand>
        <name>substrate</name>
    </ligand>
</feature>
<dbReference type="InterPro" id="IPR017751">
    <property type="entry name" value="G3P_DH_NAD-dep_euk"/>
</dbReference>
<dbReference type="InterPro" id="IPR008927">
    <property type="entry name" value="6-PGluconate_DH-like_C_sf"/>
</dbReference>
<feature type="active site" description="Proton acceptor" evidence="5">
    <location>
        <position position="208"/>
    </location>
</feature>
<feature type="domain" description="Glycerol-3-phosphate dehydrogenase NAD-dependent C-terminal" evidence="11">
    <location>
        <begin position="197"/>
        <end position="341"/>
    </location>
</feature>
<dbReference type="PANTHER" id="PTHR11728">
    <property type="entry name" value="GLYCEROL-3-PHOSPHATE DEHYDROGENASE"/>
    <property type="match status" value="1"/>
</dbReference>